<gene>
    <name evidence="2" type="ORF">OEZ60_19160</name>
</gene>
<dbReference type="RefSeq" id="WP_263339731.1">
    <property type="nucleotide sequence ID" value="NZ_JAOVQO010000021.1"/>
</dbReference>
<comment type="caution">
    <text evidence="2">The sequence shown here is derived from an EMBL/GenBank/DDBJ whole genome shotgun (WGS) entry which is preliminary data.</text>
</comment>
<keyword evidence="3" id="KW-1185">Reference proteome</keyword>
<evidence type="ECO:0000313" key="3">
    <source>
        <dbReference type="Proteomes" id="UP001209535"/>
    </source>
</evidence>
<accession>A0ABT2X844</accession>
<dbReference type="Proteomes" id="UP001209535">
    <property type="component" value="Unassembled WGS sequence"/>
</dbReference>
<organism evidence="2 3">
    <name type="scientific">Albidovulum salinarum</name>
    <dbReference type="NCBI Taxonomy" id="2984153"/>
    <lineage>
        <taxon>Bacteria</taxon>
        <taxon>Pseudomonadati</taxon>
        <taxon>Pseudomonadota</taxon>
        <taxon>Alphaproteobacteria</taxon>
        <taxon>Rhodobacterales</taxon>
        <taxon>Paracoccaceae</taxon>
        <taxon>Albidovulum</taxon>
    </lineage>
</organism>
<feature type="compositionally biased region" description="Low complexity" evidence="1">
    <location>
        <begin position="93"/>
        <end position="102"/>
    </location>
</feature>
<sequence length="102" mass="11437">MKPMPKNDFLCKLVEQDPEQGSEIASLAREDPDFMSICEDIGLAEEALARWQDLPCRAVEYEEILDGLKKEFWSKLSTRTGCASSDDVDDTSDNTSTESEGR</sequence>
<reference evidence="2 3" key="1">
    <citation type="submission" date="2022-10" db="EMBL/GenBank/DDBJ databases">
        <title>Defluviimonas sp. nov., isolated from ocean surface sediments.</title>
        <authorList>
            <person name="He W."/>
            <person name="Wang L."/>
            <person name="Zhang D.-F."/>
        </authorList>
    </citation>
    <scope>NUCLEOTIDE SEQUENCE [LARGE SCALE GENOMIC DNA]</scope>
    <source>
        <strain evidence="2 3">WL0024</strain>
    </source>
</reference>
<name>A0ABT2X844_9RHOB</name>
<proteinExistence type="predicted"/>
<evidence type="ECO:0000256" key="1">
    <source>
        <dbReference type="SAM" id="MobiDB-lite"/>
    </source>
</evidence>
<evidence type="ECO:0000313" key="2">
    <source>
        <dbReference type="EMBL" id="MCU9850116.1"/>
    </source>
</evidence>
<feature type="region of interest" description="Disordered" evidence="1">
    <location>
        <begin position="78"/>
        <end position="102"/>
    </location>
</feature>
<protein>
    <submittedName>
        <fullName evidence="2">Uncharacterized protein</fullName>
    </submittedName>
</protein>
<dbReference type="EMBL" id="JAOVQO010000021">
    <property type="protein sequence ID" value="MCU9850116.1"/>
    <property type="molecule type" value="Genomic_DNA"/>
</dbReference>